<proteinExistence type="predicted"/>
<dbReference type="EMBL" id="LR215973">
    <property type="protein sequence ID" value="VFA96940.1"/>
    <property type="molecule type" value="Genomic_DNA"/>
</dbReference>
<evidence type="ECO:0000259" key="1">
    <source>
        <dbReference type="Pfam" id="PF14534"/>
    </source>
</evidence>
<dbReference type="InterPro" id="IPR027843">
    <property type="entry name" value="DUF4440"/>
</dbReference>
<dbReference type="Gene3D" id="3.10.450.50">
    <property type="match status" value="1"/>
</dbReference>
<dbReference type="SUPFAM" id="SSF54427">
    <property type="entry name" value="NTF2-like"/>
    <property type="match status" value="1"/>
</dbReference>
<dbReference type="InterPro" id="IPR032710">
    <property type="entry name" value="NTF2-like_dom_sf"/>
</dbReference>
<organism evidence="2 3">
    <name type="scientific">Nocardia cyriacigeorgica</name>
    <dbReference type="NCBI Taxonomy" id="135487"/>
    <lineage>
        <taxon>Bacteria</taxon>
        <taxon>Bacillati</taxon>
        <taxon>Actinomycetota</taxon>
        <taxon>Actinomycetes</taxon>
        <taxon>Mycobacteriales</taxon>
        <taxon>Nocardiaceae</taxon>
        <taxon>Nocardia</taxon>
    </lineage>
</organism>
<dbReference type="Proteomes" id="UP000290439">
    <property type="component" value="Chromosome"/>
</dbReference>
<accession>A0A4U8VTH9</accession>
<dbReference type="InterPro" id="IPR011944">
    <property type="entry name" value="Steroid_delta5-4_isomerase"/>
</dbReference>
<evidence type="ECO:0000313" key="2">
    <source>
        <dbReference type="EMBL" id="VFA96940.1"/>
    </source>
</evidence>
<dbReference type="Pfam" id="PF14534">
    <property type="entry name" value="DUF4440"/>
    <property type="match status" value="1"/>
</dbReference>
<sequence length="134" mass="15009">MSALTRAWDANDAEAYGALFTADATYTTWVGTVYAGRADIVNSHRALFDGPLAGTRLEDRYLSLRVLTDDVAVLLTRGDTYDDEPPESPSKVQSYTMVREGDTWRVAAFHNTQRGKVMERIQFLWYPGTRPAAE</sequence>
<dbReference type="NCBIfam" id="TIGR02246">
    <property type="entry name" value="SgcJ/EcaC family oxidoreductase"/>
    <property type="match status" value="1"/>
</dbReference>
<reference evidence="2 3" key="1">
    <citation type="submission" date="2019-02" db="EMBL/GenBank/DDBJ databases">
        <authorList>
            <consortium name="Pathogen Informatics"/>
        </authorList>
    </citation>
    <scope>NUCLEOTIDE SEQUENCE [LARGE SCALE GENOMIC DNA]</scope>
    <source>
        <strain evidence="2 3">3012STDY6756504</strain>
    </source>
</reference>
<feature type="domain" description="DUF4440" evidence="1">
    <location>
        <begin position="3"/>
        <end position="106"/>
    </location>
</feature>
<protein>
    <recommendedName>
        <fullName evidence="1">DUF4440 domain-containing protein</fullName>
    </recommendedName>
</protein>
<dbReference type="AlphaFoldDB" id="A0A4U8VTH9"/>
<gene>
    <name evidence="2" type="ORF">NCTC10797_00695</name>
</gene>
<name>A0A4U8VTH9_9NOCA</name>
<dbReference type="RefSeq" id="WP_228783951.1">
    <property type="nucleotide sequence ID" value="NZ_JADLPI010000008.1"/>
</dbReference>
<evidence type="ECO:0000313" key="3">
    <source>
        <dbReference type="Proteomes" id="UP000290439"/>
    </source>
</evidence>